<dbReference type="PANTHER" id="PTHR30619">
    <property type="entry name" value="DNA INTERNALIZATION/COMPETENCE PROTEIN COMEC/REC2"/>
    <property type="match status" value="1"/>
</dbReference>
<feature type="transmembrane region" description="Helical" evidence="6">
    <location>
        <begin position="399"/>
        <end position="421"/>
    </location>
</feature>
<dbReference type="AlphaFoldDB" id="A0A1G2KS65"/>
<proteinExistence type="predicted"/>
<feature type="transmembrane region" description="Helical" evidence="6">
    <location>
        <begin position="428"/>
        <end position="447"/>
    </location>
</feature>
<dbReference type="NCBIfam" id="TIGR00360">
    <property type="entry name" value="ComEC_N-term"/>
    <property type="match status" value="1"/>
</dbReference>
<name>A0A1G2KS65_9BACT</name>
<dbReference type="EMBL" id="MHQK01000027">
    <property type="protein sequence ID" value="OHA01422.1"/>
    <property type="molecule type" value="Genomic_DNA"/>
</dbReference>
<gene>
    <name evidence="8" type="ORF">A3C12_02970</name>
</gene>
<dbReference type="InterPro" id="IPR052159">
    <property type="entry name" value="Competence_DNA_uptake"/>
</dbReference>
<dbReference type="Proteomes" id="UP000178710">
    <property type="component" value="Unassembled WGS sequence"/>
</dbReference>
<feature type="transmembrane region" description="Helical" evidence="6">
    <location>
        <begin position="54"/>
        <end position="74"/>
    </location>
</feature>
<keyword evidence="3 6" id="KW-0812">Transmembrane</keyword>
<comment type="caution">
    <text evidence="8">The sequence shown here is derived from an EMBL/GenBank/DDBJ whole genome shotgun (WGS) entry which is preliminary data.</text>
</comment>
<evidence type="ECO:0000256" key="1">
    <source>
        <dbReference type="ARBA" id="ARBA00004651"/>
    </source>
</evidence>
<dbReference type="GO" id="GO:0005886">
    <property type="term" value="C:plasma membrane"/>
    <property type="evidence" value="ECO:0007669"/>
    <property type="project" value="UniProtKB-SubCell"/>
</dbReference>
<evidence type="ECO:0000259" key="7">
    <source>
        <dbReference type="Pfam" id="PF03772"/>
    </source>
</evidence>
<evidence type="ECO:0000313" key="9">
    <source>
        <dbReference type="Proteomes" id="UP000178710"/>
    </source>
</evidence>
<dbReference type="Pfam" id="PF03772">
    <property type="entry name" value="Competence"/>
    <property type="match status" value="1"/>
</dbReference>
<protein>
    <recommendedName>
        <fullName evidence="7">ComEC/Rec2-related protein domain-containing protein</fullName>
    </recommendedName>
</protein>
<feature type="transmembrane region" description="Helical" evidence="6">
    <location>
        <begin position="312"/>
        <end position="329"/>
    </location>
</feature>
<reference evidence="8 9" key="1">
    <citation type="journal article" date="2016" name="Nat. Commun.">
        <title>Thousands of microbial genomes shed light on interconnected biogeochemical processes in an aquifer system.</title>
        <authorList>
            <person name="Anantharaman K."/>
            <person name="Brown C.T."/>
            <person name="Hug L.A."/>
            <person name="Sharon I."/>
            <person name="Castelle C.J."/>
            <person name="Probst A.J."/>
            <person name="Thomas B.C."/>
            <person name="Singh A."/>
            <person name="Wilkins M.J."/>
            <person name="Karaoz U."/>
            <person name="Brodie E.L."/>
            <person name="Williams K.H."/>
            <person name="Hubbard S.S."/>
            <person name="Banfield J.F."/>
        </authorList>
    </citation>
    <scope>NUCLEOTIDE SEQUENCE [LARGE SCALE GENOMIC DNA]</scope>
</reference>
<keyword evidence="4 6" id="KW-1133">Transmembrane helix</keyword>
<feature type="transmembrane region" description="Helical" evidence="6">
    <location>
        <begin position="268"/>
        <end position="300"/>
    </location>
</feature>
<comment type="subcellular location">
    <subcellularLocation>
        <location evidence="1">Cell membrane</location>
        <topology evidence="1">Multi-pass membrane protein</topology>
    </subcellularLocation>
</comment>
<feature type="domain" description="ComEC/Rec2-related protein" evidence="7">
    <location>
        <begin position="215"/>
        <end position="475"/>
    </location>
</feature>
<feature type="transmembrane region" description="Helical" evidence="6">
    <location>
        <begin position="6"/>
        <end position="24"/>
    </location>
</feature>
<dbReference type="InterPro" id="IPR004477">
    <property type="entry name" value="ComEC_N"/>
</dbReference>
<evidence type="ECO:0000256" key="2">
    <source>
        <dbReference type="ARBA" id="ARBA00022475"/>
    </source>
</evidence>
<feature type="transmembrane region" description="Helical" evidence="6">
    <location>
        <begin position="335"/>
        <end position="356"/>
    </location>
</feature>
<keyword evidence="2" id="KW-1003">Cell membrane</keyword>
<evidence type="ECO:0000313" key="8">
    <source>
        <dbReference type="EMBL" id="OHA01422.1"/>
    </source>
</evidence>
<evidence type="ECO:0000256" key="6">
    <source>
        <dbReference type="SAM" id="Phobius"/>
    </source>
</evidence>
<accession>A0A1G2KS65</accession>
<organism evidence="8 9">
    <name type="scientific">Candidatus Sungbacteria bacterium RIFCSPHIGHO2_02_FULL_49_20</name>
    <dbReference type="NCBI Taxonomy" id="1802272"/>
    <lineage>
        <taxon>Bacteria</taxon>
        <taxon>Candidatus Sungiibacteriota</taxon>
    </lineage>
</organism>
<dbReference type="PANTHER" id="PTHR30619:SF7">
    <property type="entry name" value="BETA-LACTAMASE DOMAIN PROTEIN"/>
    <property type="match status" value="1"/>
</dbReference>
<evidence type="ECO:0000256" key="5">
    <source>
        <dbReference type="ARBA" id="ARBA00023136"/>
    </source>
</evidence>
<sequence>MWVLPLSLVGLLVFLAFLGGVFFASLVSVSIFVVWFLSATGVVFLVLSSSHRRAIITVGLCLLVFAGGILRMTWVESSRLDLEAVLGTARSFQGEIVELPDINGAVTRYVIKTKDLGSEEITILITTRRFPEFHRGEWVITTGKLEALPEADFPDYAMSLKRRGIQAVSPFPKMALVDPQPPSFLRKLDAVKNRFEISIRNALPEPDAGFVLGVILGERQSLGDDLRTALQRTGTTHIVALSGFNITIIALAVGWLIGFLHLSPRIRMVVSIIVIILFVILVGGGASIVRAAVMGFLVLLSRERGRVYQMTNALFFAAAVMVALNPYLLRFDLSFQLSFLATLGIILAPPRLELFASWIPAAFGIREIIVGTLSAEIFVLPLILWQFGMFSFVGPLVNLLILPVIPWLMLVGAIVGGIGLISLPLSALAGYAAHIMVAYVLGSIYWFSGWNVAAAALPQILALVFSLPALGIILLASRAYLKRIVGVVPALS</sequence>
<feature type="transmembrane region" description="Helical" evidence="6">
    <location>
        <begin position="31"/>
        <end position="48"/>
    </location>
</feature>
<feature type="transmembrane region" description="Helical" evidence="6">
    <location>
        <begin position="238"/>
        <end position="262"/>
    </location>
</feature>
<feature type="transmembrane region" description="Helical" evidence="6">
    <location>
        <begin position="368"/>
        <end position="387"/>
    </location>
</feature>
<evidence type="ECO:0000256" key="4">
    <source>
        <dbReference type="ARBA" id="ARBA00022989"/>
    </source>
</evidence>
<feature type="transmembrane region" description="Helical" evidence="6">
    <location>
        <begin position="453"/>
        <end position="476"/>
    </location>
</feature>
<keyword evidence="5 6" id="KW-0472">Membrane</keyword>
<evidence type="ECO:0000256" key="3">
    <source>
        <dbReference type="ARBA" id="ARBA00022692"/>
    </source>
</evidence>